<evidence type="ECO:0000313" key="4">
    <source>
        <dbReference type="Proteomes" id="UP000017836"/>
    </source>
</evidence>
<organism evidence="3 4">
    <name type="scientific">Amborella trichopoda</name>
    <dbReference type="NCBI Taxonomy" id="13333"/>
    <lineage>
        <taxon>Eukaryota</taxon>
        <taxon>Viridiplantae</taxon>
        <taxon>Streptophyta</taxon>
        <taxon>Embryophyta</taxon>
        <taxon>Tracheophyta</taxon>
        <taxon>Spermatophyta</taxon>
        <taxon>Magnoliopsida</taxon>
        <taxon>Amborellales</taxon>
        <taxon>Amborellaceae</taxon>
        <taxon>Amborella</taxon>
    </lineage>
</organism>
<gene>
    <name evidence="3" type="ORF">AMTR_s00010p00037860</name>
</gene>
<feature type="signal peptide" evidence="2">
    <location>
        <begin position="1"/>
        <end position="18"/>
    </location>
</feature>
<evidence type="ECO:0000256" key="2">
    <source>
        <dbReference type="SAM" id="SignalP"/>
    </source>
</evidence>
<proteinExistence type="predicted"/>
<sequence>MILIMLANLLIQPPPTYDDDPACKEDNPAVKDFAGLKRGFLSPSPSSRESTTPRRKCKVKDDLSTNTVAGLNKGFFPSSKNNPPCEEPLTLEQQGMEVMTQNSPATEVFAGFIRAFLSPTWNALERQQGTFHERDAKRRGYRAR</sequence>
<dbReference type="Proteomes" id="UP000017836">
    <property type="component" value="Unassembled WGS sequence"/>
</dbReference>
<feature type="chain" id="PRO_5004806513" evidence="2">
    <location>
        <begin position="19"/>
        <end position="144"/>
    </location>
</feature>
<dbReference type="AlphaFoldDB" id="W1NF24"/>
<dbReference type="Gramene" id="ERM94043">
    <property type="protein sequence ID" value="ERM94043"/>
    <property type="gene ID" value="AMTR_s00010p00037860"/>
</dbReference>
<keyword evidence="4" id="KW-1185">Reference proteome</keyword>
<protein>
    <submittedName>
        <fullName evidence="3">Uncharacterized protein</fullName>
    </submittedName>
</protein>
<name>W1NF24_AMBTC</name>
<evidence type="ECO:0000256" key="1">
    <source>
        <dbReference type="SAM" id="MobiDB-lite"/>
    </source>
</evidence>
<evidence type="ECO:0000313" key="3">
    <source>
        <dbReference type="EMBL" id="ERM94043.1"/>
    </source>
</evidence>
<reference evidence="4" key="1">
    <citation type="journal article" date="2013" name="Science">
        <title>The Amborella genome and the evolution of flowering plants.</title>
        <authorList>
            <consortium name="Amborella Genome Project"/>
        </authorList>
    </citation>
    <scope>NUCLEOTIDE SEQUENCE [LARGE SCALE GENOMIC DNA]</scope>
</reference>
<accession>W1NF24</accession>
<dbReference type="EMBL" id="KI397513">
    <property type="protein sequence ID" value="ERM94043.1"/>
    <property type="molecule type" value="Genomic_DNA"/>
</dbReference>
<keyword evidence="2" id="KW-0732">Signal</keyword>
<dbReference type="HOGENOM" id="CLU_150265_0_0_1"/>
<feature type="region of interest" description="Disordered" evidence="1">
    <location>
        <begin position="34"/>
        <end position="59"/>
    </location>
</feature>